<gene>
    <name evidence="1" type="ORF">AVEN_230247_1</name>
</gene>
<dbReference type="Proteomes" id="UP000499080">
    <property type="component" value="Unassembled WGS sequence"/>
</dbReference>
<dbReference type="AlphaFoldDB" id="A0A4Y2DYI0"/>
<organism evidence="1 2">
    <name type="scientific">Araneus ventricosus</name>
    <name type="common">Orbweaver spider</name>
    <name type="synonym">Epeira ventricosa</name>
    <dbReference type="NCBI Taxonomy" id="182803"/>
    <lineage>
        <taxon>Eukaryota</taxon>
        <taxon>Metazoa</taxon>
        <taxon>Ecdysozoa</taxon>
        <taxon>Arthropoda</taxon>
        <taxon>Chelicerata</taxon>
        <taxon>Arachnida</taxon>
        <taxon>Araneae</taxon>
        <taxon>Araneomorphae</taxon>
        <taxon>Entelegynae</taxon>
        <taxon>Araneoidea</taxon>
        <taxon>Araneidae</taxon>
        <taxon>Araneus</taxon>
    </lineage>
</organism>
<accession>A0A4Y2DYI0</accession>
<comment type="caution">
    <text evidence="1">The sequence shown here is derived from an EMBL/GenBank/DDBJ whole genome shotgun (WGS) entry which is preliminary data.</text>
</comment>
<dbReference type="EMBL" id="BGPR01000445">
    <property type="protein sequence ID" value="GBM20665.1"/>
    <property type="molecule type" value="Genomic_DNA"/>
</dbReference>
<keyword evidence="2" id="KW-1185">Reference proteome</keyword>
<evidence type="ECO:0000313" key="2">
    <source>
        <dbReference type="Proteomes" id="UP000499080"/>
    </source>
</evidence>
<name>A0A4Y2DYI0_ARAVE</name>
<proteinExistence type="predicted"/>
<sequence>MLLNVRCNSFPWFQHFSYALEDCCFAVKSSSSDKLSSTTSFCETQCNSVSSSVVSSWLCSSTSLSISLLSTSSRGQRYNLVDYRYHRYCLKPLKVTFDNTLRSKLLPCRSEGSLGDLLPRIFDLVPGSELKVSGGLARLPACPMASGPLKQKTIRAPRISVD</sequence>
<evidence type="ECO:0000313" key="1">
    <source>
        <dbReference type="EMBL" id="GBM20665.1"/>
    </source>
</evidence>
<reference evidence="1 2" key="1">
    <citation type="journal article" date="2019" name="Sci. Rep.">
        <title>Orb-weaving spider Araneus ventricosus genome elucidates the spidroin gene catalogue.</title>
        <authorList>
            <person name="Kono N."/>
            <person name="Nakamura H."/>
            <person name="Ohtoshi R."/>
            <person name="Moran D.A.P."/>
            <person name="Shinohara A."/>
            <person name="Yoshida Y."/>
            <person name="Fujiwara M."/>
            <person name="Mori M."/>
            <person name="Tomita M."/>
            <person name="Arakawa K."/>
        </authorList>
    </citation>
    <scope>NUCLEOTIDE SEQUENCE [LARGE SCALE GENOMIC DNA]</scope>
</reference>
<protein>
    <submittedName>
        <fullName evidence="1">Uncharacterized protein</fullName>
    </submittedName>
</protein>